<dbReference type="PROSITE" id="PS51217">
    <property type="entry name" value="UVRD_HELICASE_CTER"/>
    <property type="match status" value="1"/>
</dbReference>
<dbReference type="Proteomes" id="UP000760668">
    <property type="component" value="Unassembled WGS sequence"/>
</dbReference>
<dbReference type="RefSeq" id="WP_295368134.1">
    <property type="nucleotide sequence ID" value="NZ_DYUC01000048.1"/>
</dbReference>
<dbReference type="Gene3D" id="1.10.10.160">
    <property type="match status" value="1"/>
</dbReference>
<evidence type="ECO:0000256" key="1">
    <source>
        <dbReference type="ARBA" id="ARBA00009922"/>
    </source>
</evidence>
<dbReference type="EC" id="5.6.2.4" evidence="9"/>
<evidence type="ECO:0000256" key="6">
    <source>
        <dbReference type="ARBA" id="ARBA00023125"/>
    </source>
</evidence>
<dbReference type="PROSITE" id="PS51198">
    <property type="entry name" value="UVRD_HELICASE_ATP_BIND"/>
    <property type="match status" value="1"/>
</dbReference>
<dbReference type="Gene3D" id="3.40.50.300">
    <property type="entry name" value="P-loop containing nucleotide triphosphate hydrolases"/>
    <property type="match status" value="2"/>
</dbReference>
<evidence type="ECO:0000256" key="3">
    <source>
        <dbReference type="ARBA" id="ARBA00022801"/>
    </source>
</evidence>
<sequence length="717" mass="81933">MTDILEGLNSAQREAVTATEGFVRVIAGAGSGKTRALSRRFAYLVNELGILPGNILCVTFTNKSANEMRQRIHQLTGDNDTGYINTFHGFCVSVLQEDSHAVQYPKSFLVLDNSDIDAMLQIIYEERGLTLRDMTFSTARDMIEMRKLVKEPEYYRDLINLSLDTLKEKYLSAVQAGDVIFYGYLYQEKKCFGLDYNDLIKFSLYIFQQHGDIKLKWQQRLEYIMIDEFQDIDQLQYQLMEVLCGYHGNLFIVGDPDQTIYTWRGADVKYLLEFDKQFPAVKTIMMMENYRSTPEILAAANALIDKNKYRIPKALLPTLPSGAPVLCHLGETQTAEAQWIAGEMEQLHSQGVPYRDMTVLYRAHYVSRAVEEALLQAKIPYTIYSGVQFFGRMEIKDALSYLRMMVYKDDLSFRRIANVPKRNLGKRRMAFLEAYAAEHGKTLYQSLLDNLEDPVFKGTKAQAFVSLIEAFAAGYEGRPISEVLSAVLNESGYEKMLRTEGSQERLDNLAELKQSVYEYETTCGEETTLEHYLAHIALFSNSDAGDQGDKVKLMTVHAAKGLEFPYVFLCGMNEGIFPSRKVRTLQGMEEERRLAFVALTRAEKGLYLSEADGRNFDGSPRYPSRFLLDIDQELLTYTRPPEEGLIRETRYAIASSERYLPEDDGAITFSVGQRVRHQMFGLGTILEVDRERGAHVVQFDEMATPRRISFRARLEKL</sequence>
<keyword evidence="3 11" id="KW-0378">Hydrolase</keyword>
<evidence type="ECO:0000256" key="9">
    <source>
        <dbReference type="ARBA" id="ARBA00034808"/>
    </source>
</evidence>
<dbReference type="SUPFAM" id="SSF52540">
    <property type="entry name" value="P-loop containing nucleoside triphosphate hydrolases"/>
    <property type="match status" value="1"/>
</dbReference>
<evidence type="ECO:0000256" key="2">
    <source>
        <dbReference type="ARBA" id="ARBA00022741"/>
    </source>
</evidence>
<organism evidence="14 15">
    <name type="scientific">Pseudoflavonifractor capillosus</name>
    <dbReference type="NCBI Taxonomy" id="106588"/>
    <lineage>
        <taxon>Bacteria</taxon>
        <taxon>Bacillati</taxon>
        <taxon>Bacillota</taxon>
        <taxon>Clostridia</taxon>
        <taxon>Eubacteriales</taxon>
        <taxon>Oscillospiraceae</taxon>
        <taxon>Pseudoflavonifractor</taxon>
    </lineage>
</organism>
<dbReference type="PANTHER" id="PTHR11070">
    <property type="entry name" value="UVRD / RECB / PCRA DNA HELICASE FAMILY MEMBER"/>
    <property type="match status" value="1"/>
</dbReference>
<dbReference type="Pfam" id="PF13361">
    <property type="entry name" value="UvrD_C"/>
    <property type="match status" value="1"/>
</dbReference>
<reference evidence="14" key="1">
    <citation type="journal article" date="2021" name="PeerJ">
        <title>Extensive microbial diversity within the chicken gut microbiome revealed by metagenomics and culture.</title>
        <authorList>
            <person name="Gilroy R."/>
            <person name="Ravi A."/>
            <person name="Getino M."/>
            <person name="Pursley I."/>
            <person name="Horton D.L."/>
            <person name="Alikhan N.F."/>
            <person name="Baker D."/>
            <person name="Gharbi K."/>
            <person name="Hall N."/>
            <person name="Watson M."/>
            <person name="Adriaenssens E.M."/>
            <person name="Foster-Nyarko E."/>
            <person name="Jarju S."/>
            <person name="Secka A."/>
            <person name="Antonio M."/>
            <person name="Oren A."/>
            <person name="Chaudhuri R.R."/>
            <person name="La Ragione R."/>
            <person name="Hildebrand F."/>
            <person name="Pallen M.J."/>
        </authorList>
    </citation>
    <scope>NUCLEOTIDE SEQUENCE</scope>
    <source>
        <strain evidence="14">CHK179-5677</strain>
    </source>
</reference>
<dbReference type="InterPro" id="IPR014016">
    <property type="entry name" value="UvrD-like_ATP-bd"/>
</dbReference>
<dbReference type="GO" id="GO:0003677">
    <property type="term" value="F:DNA binding"/>
    <property type="evidence" value="ECO:0007669"/>
    <property type="project" value="UniProtKB-KW"/>
</dbReference>
<keyword evidence="5 11" id="KW-0067">ATP-binding</keyword>
<dbReference type="CDD" id="cd17932">
    <property type="entry name" value="DEXQc_UvrD"/>
    <property type="match status" value="1"/>
</dbReference>
<feature type="binding site" evidence="11">
    <location>
        <begin position="27"/>
        <end position="34"/>
    </location>
    <ligand>
        <name>ATP</name>
        <dbReference type="ChEBI" id="CHEBI:30616"/>
    </ligand>
</feature>
<comment type="catalytic activity">
    <reaction evidence="8">
        <text>Couples ATP hydrolysis with the unwinding of duplex DNA by translocating in the 3'-5' direction.</text>
        <dbReference type="EC" id="5.6.2.4"/>
    </reaction>
</comment>
<gene>
    <name evidence="14" type="ORF">K8V01_05365</name>
</gene>
<keyword evidence="6" id="KW-0238">DNA-binding</keyword>
<comment type="caution">
    <text evidence="14">The sequence shown here is derived from an EMBL/GenBank/DDBJ whole genome shotgun (WGS) entry which is preliminary data.</text>
</comment>
<evidence type="ECO:0000256" key="4">
    <source>
        <dbReference type="ARBA" id="ARBA00022806"/>
    </source>
</evidence>
<dbReference type="InterPro" id="IPR000212">
    <property type="entry name" value="DNA_helicase_UvrD/REP"/>
</dbReference>
<evidence type="ECO:0000256" key="7">
    <source>
        <dbReference type="ARBA" id="ARBA00023235"/>
    </source>
</evidence>
<comment type="similarity">
    <text evidence="1">Belongs to the helicase family. UvrD subfamily.</text>
</comment>
<protein>
    <recommendedName>
        <fullName evidence="9">DNA 3'-5' helicase</fullName>
        <ecNumber evidence="9">5.6.2.4</ecNumber>
    </recommendedName>
</protein>
<dbReference type="GO" id="GO:0005524">
    <property type="term" value="F:ATP binding"/>
    <property type="evidence" value="ECO:0007669"/>
    <property type="project" value="UniProtKB-UniRule"/>
</dbReference>
<dbReference type="PANTHER" id="PTHR11070:SF2">
    <property type="entry name" value="ATP-DEPENDENT DNA HELICASE SRS2"/>
    <property type="match status" value="1"/>
</dbReference>
<evidence type="ECO:0000259" key="13">
    <source>
        <dbReference type="PROSITE" id="PS51217"/>
    </source>
</evidence>
<dbReference type="Pfam" id="PF00580">
    <property type="entry name" value="UvrD-helicase"/>
    <property type="match status" value="1"/>
</dbReference>
<dbReference type="CDD" id="cd18807">
    <property type="entry name" value="SF1_C_UvrD"/>
    <property type="match status" value="1"/>
</dbReference>
<evidence type="ECO:0000256" key="10">
    <source>
        <dbReference type="ARBA" id="ARBA00048988"/>
    </source>
</evidence>
<feature type="domain" description="UvrD-like helicase C-terminal" evidence="13">
    <location>
        <begin position="294"/>
        <end position="561"/>
    </location>
</feature>
<proteinExistence type="inferred from homology"/>
<evidence type="ECO:0000313" key="14">
    <source>
        <dbReference type="EMBL" id="HJG86438.1"/>
    </source>
</evidence>
<dbReference type="EMBL" id="DYUC01000048">
    <property type="protein sequence ID" value="HJG86438.1"/>
    <property type="molecule type" value="Genomic_DNA"/>
</dbReference>
<evidence type="ECO:0000259" key="12">
    <source>
        <dbReference type="PROSITE" id="PS51198"/>
    </source>
</evidence>
<evidence type="ECO:0000256" key="11">
    <source>
        <dbReference type="PROSITE-ProRule" id="PRU00560"/>
    </source>
</evidence>
<keyword evidence="4 11" id="KW-0347">Helicase</keyword>
<reference evidence="14" key="2">
    <citation type="submission" date="2021-09" db="EMBL/GenBank/DDBJ databases">
        <authorList>
            <person name="Gilroy R."/>
        </authorList>
    </citation>
    <scope>NUCLEOTIDE SEQUENCE</scope>
    <source>
        <strain evidence="14">CHK179-5677</strain>
    </source>
</reference>
<comment type="catalytic activity">
    <reaction evidence="10">
        <text>ATP + H2O = ADP + phosphate + H(+)</text>
        <dbReference type="Rhea" id="RHEA:13065"/>
        <dbReference type="ChEBI" id="CHEBI:15377"/>
        <dbReference type="ChEBI" id="CHEBI:15378"/>
        <dbReference type="ChEBI" id="CHEBI:30616"/>
        <dbReference type="ChEBI" id="CHEBI:43474"/>
        <dbReference type="ChEBI" id="CHEBI:456216"/>
        <dbReference type="EC" id="5.6.2.4"/>
    </reaction>
</comment>
<dbReference type="GO" id="GO:0016787">
    <property type="term" value="F:hydrolase activity"/>
    <property type="evidence" value="ECO:0007669"/>
    <property type="project" value="UniProtKB-UniRule"/>
</dbReference>
<dbReference type="Gene3D" id="1.10.486.10">
    <property type="entry name" value="PCRA, domain 4"/>
    <property type="match status" value="1"/>
</dbReference>
<keyword evidence="7" id="KW-0413">Isomerase</keyword>
<keyword evidence="2 11" id="KW-0547">Nucleotide-binding</keyword>
<dbReference type="AlphaFoldDB" id="A0A921SSG1"/>
<dbReference type="GO" id="GO:0000725">
    <property type="term" value="P:recombinational repair"/>
    <property type="evidence" value="ECO:0007669"/>
    <property type="project" value="TreeGrafter"/>
</dbReference>
<dbReference type="InterPro" id="IPR014017">
    <property type="entry name" value="DNA_helicase_UvrD-like_C"/>
</dbReference>
<evidence type="ECO:0000256" key="8">
    <source>
        <dbReference type="ARBA" id="ARBA00034617"/>
    </source>
</evidence>
<evidence type="ECO:0000256" key="5">
    <source>
        <dbReference type="ARBA" id="ARBA00022840"/>
    </source>
</evidence>
<name>A0A921SSG1_9FIRM</name>
<dbReference type="GO" id="GO:0005829">
    <property type="term" value="C:cytosol"/>
    <property type="evidence" value="ECO:0007669"/>
    <property type="project" value="TreeGrafter"/>
</dbReference>
<dbReference type="InterPro" id="IPR027417">
    <property type="entry name" value="P-loop_NTPase"/>
</dbReference>
<evidence type="ECO:0000313" key="15">
    <source>
        <dbReference type="Proteomes" id="UP000760668"/>
    </source>
</evidence>
<dbReference type="GO" id="GO:0043138">
    <property type="term" value="F:3'-5' DNA helicase activity"/>
    <property type="evidence" value="ECO:0007669"/>
    <property type="project" value="UniProtKB-EC"/>
</dbReference>
<dbReference type="GO" id="GO:0033202">
    <property type="term" value="C:DNA helicase complex"/>
    <property type="evidence" value="ECO:0007669"/>
    <property type="project" value="TreeGrafter"/>
</dbReference>
<feature type="domain" description="UvrD-like helicase ATP-binding" evidence="12">
    <location>
        <begin position="6"/>
        <end position="293"/>
    </location>
</feature>
<dbReference type="InterPro" id="IPR013986">
    <property type="entry name" value="DExx_box_DNA_helicase_dom_sf"/>
</dbReference>
<accession>A0A921SSG1</accession>